<dbReference type="AlphaFoldDB" id="A0AAV7MEG6"/>
<sequence>MASPLSSEAGVAGRRIPCLDEKIRPIRLIPDTFTHSWGATPQSSAARTAMPLRRSRFLPLFRCLLGSEPSASIEASQSRP</sequence>
<accession>A0AAV7MEG6</accession>
<dbReference type="EMBL" id="JANPWB010000014">
    <property type="protein sequence ID" value="KAJ1100877.1"/>
    <property type="molecule type" value="Genomic_DNA"/>
</dbReference>
<gene>
    <name evidence="1" type="ORF">NDU88_005952</name>
</gene>
<protein>
    <submittedName>
        <fullName evidence="1">Uncharacterized protein</fullName>
    </submittedName>
</protein>
<evidence type="ECO:0000313" key="1">
    <source>
        <dbReference type="EMBL" id="KAJ1100877.1"/>
    </source>
</evidence>
<comment type="caution">
    <text evidence="1">The sequence shown here is derived from an EMBL/GenBank/DDBJ whole genome shotgun (WGS) entry which is preliminary data.</text>
</comment>
<reference evidence="1" key="1">
    <citation type="journal article" date="2022" name="bioRxiv">
        <title>Sequencing and chromosome-scale assembly of the giantPleurodeles waltlgenome.</title>
        <authorList>
            <person name="Brown T."/>
            <person name="Elewa A."/>
            <person name="Iarovenko S."/>
            <person name="Subramanian E."/>
            <person name="Araus A.J."/>
            <person name="Petzold A."/>
            <person name="Susuki M."/>
            <person name="Suzuki K.-i.T."/>
            <person name="Hayashi T."/>
            <person name="Toyoda A."/>
            <person name="Oliveira C."/>
            <person name="Osipova E."/>
            <person name="Leigh N.D."/>
            <person name="Simon A."/>
            <person name="Yun M.H."/>
        </authorList>
    </citation>
    <scope>NUCLEOTIDE SEQUENCE</scope>
    <source>
        <strain evidence="1">20211129_DDA</strain>
        <tissue evidence="1">Liver</tissue>
    </source>
</reference>
<name>A0AAV7MEG6_PLEWA</name>
<keyword evidence="2" id="KW-1185">Reference proteome</keyword>
<evidence type="ECO:0000313" key="2">
    <source>
        <dbReference type="Proteomes" id="UP001066276"/>
    </source>
</evidence>
<proteinExistence type="predicted"/>
<dbReference type="Proteomes" id="UP001066276">
    <property type="component" value="Chromosome 10"/>
</dbReference>
<organism evidence="1 2">
    <name type="scientific">Pleurodeles waltl</name>
    <name type="common">Iberian ribbed newt</name>
    <dbReference type="NCBI Taxonomy" id="8319"/>
    <lineage>
        <taxon>Eukaryota</taxon>
        <taxon>Metazoa</taxon>
        <taxon>Chordata</taxon>
        <taxon>Craniata</taxon>
        <taxon>Vertebrata</taxon>
        <taxon>Euteleostomi</taxon>
        <taxon>Amphibia</taxon>
        <taxon>Batrachia</taxon>
        <taxon>Caudata</taxon>
        <taxon>Salamandroidea</taxon>
        <taxon>Salamandridae</taxon>
        <taxon>Pleurodelinae</taxon>
        <taxon>Pleurodeles</taxon>
    </lineage>
</organism>